<dbReference type="EMBL" id="VOLQ01000017">
    <property type="protein sequence ID" value="TWX66605.1"/>
    <property type="molecule type" value="Genomic_DNA"/>
</dbReference>
<evidence type="ECO:0000313" key="1">
    <source>
        <dbReference type="EMBL" id="TWX58729.1"/>
    </source>
</evidence>
<gene>
    <name evidence="1" type="ORF">ESZ26_11410</name>
    <name evidence="2" type="ORF">ESZ27_10240</name>
</gene>
<sequence length="256" mass="28387">MLIAPLLSAQEYSAPTYNQADVSQVNKINIPEKVKFIAEDDVVLSADYYLGDPLTGGVLLLHDCSHSSQSYAVLGGLLAEQGINALAIDFRGYGASASEDFSHQTIKHQVKNIVSYQAEVAMLTSYWEKDVLAAYNYLRSKIGDQQPISLVASGCSVNEAVQLAEKIRISSFVILSPIMDHMEKEHYKNLIDIPVYFVSSAHHADSFLTAQELFSWNGDRRSTTQVFQGVDQGHNLLRRNKFLAINLASWLSTTLK</sequence>
<dbReference type="RefSeq" id="WP_146796609.1">
    <property type="nucleotide sequence ID" value="NZ_VOLP01000002.1"/>
</dbReference>
<dbReference type="InterPro" id="IPR029058">
    <property type="entry name" value="AB_hydrolase_fold"/>
</dbReference>
<name>A0A5C6QC27_9GAMM</name>
<dbReference type="Gene3D" id="3.40.50.1820">
    <property type="entry name" value="alpha/beta hydrolase"/>
    <property type="match status" value="1"/>
</dbReference>
<reference evidence="2 4" key="1">
    <citation type="submission" date="2019-07" db="EMBL/GenBank/DDBJ databases">
        <title>Genomes of sea-ice associated Colwellia species.</title>
        <authorList>
            <person name="Bowman J.P."/>
        </authorList>
    </citation>
    <scope>NUCLEOTIDE SEQUENCE [LARGE SCALE GENOMIC DNA]</scope>
    <source>
        <strain evidence="1 3">ACAM 607</strain>
        <strain evidence="2 4">IC036</strain>
    </source>
</reference>
<dbReference type="OrthoDB" id="6313977at2"/>
<evidence type="ECO:0000313" key="2">
    <source>
        <dbReference type="EMBL" id="TWX66605.1"/>
    </source>
</evidence>
<keyword evidence="3" id="KW-1185">Reference proteome</keyword>
<dbReference type="SUPFAM" id="SSF53474">
    <property type="entry name" value="alpha/beta-Hydrolases"/>
    <property type="match status" value="1"/>
</dbReference>
<accession>A0A5C6QC27</accession>
<evidence type="ECO:0000313" key="3">
    <source>
        <dbReference type="Proteomes" id="UP000321525"/>
    </source>
</evidence>
<organism evidence="2 4">
    <name type="scientific">Colwellia hornerae</name>
    <dbReference type="NCBI Taxonomy" id="89402"/>
    <lineage>
        <taxon>Bacteria</taxon>
        <taxon>Pseudomonadati</taxon>
        <taxon>Pseudomonadota</taxon>
        <taxon>Gammaproteobacteria</taxon>
        <taxon>Alteromonadales</taxon>
        <taxon>Colwelliaceae</taxon>
        <taxon>Colwellia</taxon>
    </lineage>
</organism>
<comment type="caution">
    <text evidence="2">The sequence shown here is derived from an EMBL/GenBank/DDBJ whole genome shotgun (WGS) entry which is preliminary data.</text>
</comment>
<dbReference type="Proteomes" id="UP000321917">
    <property type="component" value="Unassembled WGS sequence"/>
</dbReference>
<dbReference type="AlphaFoldDB" id="A0A5C6QC27"/>
<proteinExistence type="predicted"/>
<evidence type="ECO:0008006" key="5">
    <source>
        <dbReference type="Google" id="ProtNLM"/>
    </source>
</evidence>
<dbReference type="Proteomes" id="UP000321525">
    <property type="component" value="Unassembled WGS sequence"/>
</dbReference>
<dbReference type="EMBL" id="VOLR01000014">
    <property type="protein sequence ID" value="TWX58729.1"/>
    <property type="molecule type" value="Genomic_DNA"/>
</dbReference>
<evidence type="ECO:0000313" key="4">
    <source>
        <dbReference type="Proteomes" id="UP000321917"/>
    </source>
</evidence>
<protein>
    <recommendedName>
        <fullName evidence="5">Lysophospholipase</fullName>
    </recommendedName>
</protein>